<dbReference type="Pfam" id="PF01261">
    <property type="entry name" value="AP_endonuc_2"/>
    <property type="match status" value="1"/>
</dbReference>
<evidence type="ECO:0000313" key="4">
    <source>
        <dbReference type="Proteomes" id="UP000807371"/>
    </source>
</evidence>
<keyword evidence="4" id="KW-1185">Reference proteome</keyword>
<dbReference type="PANTHER" id="PTHR12110:SF21">
    <property type="entry name" value="XYLOSE ISOMERASE-LIKE TIM BARREL DOMAIN-CONTAINING PROTEIN"/>
    <property type="match status" value="1"/>
</dbReference>
<dbReference type="Gene3D" id="3.20.20.150">
    <property type="entry name" value="Divalent-metal-dependent TIM barrel enzymes"/>
    <property type="match status" value="1"/>
</dbReference>
<dbReference type="GO" id="GO:0016853">
    <property type="term" value="F:isomerase activity"/>
    <property type="evidence" value="ECO:0007669"/>
    <property type="project" value="UniProtKB-KW"/>
</dbReference>
<gene>
    <name evidence="3" type="ORF">IHE55_09065</name>
</gene>
<dbReference type="RefSeq" id="WP_197988562.1">
    <property type="nucleotide sequence ID" value="NZ_JACYXC010000001.1"/>
</dbReference>
<evidence type="ECO:0000313" key="3">
    <source>
        <dbReference type="EMBL" id="MBH5334933.1"/>
    </source>
</evidence>
<sequence>MSPEPTSPAGRPDRPGSRRLPAGVRLAGIGDEAGAPLAAQITALTTLGWDTVELRSVDGVALADLGEVGFERMVRELAAAGLSVTCVDSRIANWARPVTGDFADDLRELEILAARCARLGTNRVRVMSYPNDGLPEARWRVEVLARMTELTARAEDAGLVLLHENCAGWAGTRADRMLELLGHVDSPALRLLFDIGNGVAYGYQAADLLPDIAPYIAHVHVKDAVGTPDDVRYTLPGRGDCRVAEVLSRLLDHGYTGVWSIEPHLDVRPHEGVAADGDAVTAAFVAYGRELERLVAGLVPAADGTAADGPAPGGPASGDPAGGGRRPGAPGAGAPGADLPGAGVPAAHRPATGDPGTAA</sequence>
<feature type="compositionally biased region" description="Low complexity" evidence="1">
    <location>
        <begin position="335"/>
        <end position="347"/>
    </location>
</feature>
<reference evidence="3 4" key="1">
    <citation type="submission" date="2020-09" db="EMBL/GenBank/DDBJ databases">
        <title>Biosynthesis of the nuclear factor of activated T cells inhibitor NFAT-133 and its congeners in Streptomyces pactum.</title>
        <authorList>
            <person name="Zhou W."/>
            <person name="Posri P."/>
            <person name="Abugrain M.E."/>
            <person name="Weisberg A.J."/>
            <person name="Chang J.H."/>
            <person name="Mahmud T."/>
        </authorList>
    </citation>
    <scope>NUCLEOTIDE SEQUENCE [LARGE SCALE GENOMIC DNA]</scope>
    <source>
        <strain evidence="3 4">ATCC 27456</strain>
    </source>
</reference>
<dbReference type="EMBL" id="JACYXC010000001">
    <property type="protein sequence ID" value="MBH5334933.1"/>
    <property type="molecule type" value="Genomic_DNA"/>
</dbReference>
<dbReference type="PANTHER" id="PTHR12110">
    <property type="entry name" value="HYDROXYPYRUVATE ISOMERASE"/>
    <property type="match status" value="1"/>
</dbReference>
<dbReference type="SUPFAM" id="SSF51658">
    <property type="entry name" value="Xylose isomerase-like"/>
    <property type="match status" value="1"/>
</dbReference>
<dbReference type="InterPro" id="IPR036237">
    <property type="entry name" value="Xyl_isomerase-like_sf"/>
</dbReference>
<evidence type="ECO:0000259" key="2">
    <source>
        <dbReference type="Pfam" id="PF01261"/>
    </source>
</evidence>
<evidence type="ECO:0000256" key="1">
    <source>
        <dbReference type="SAM" id="MobiDB-lite"/>
    </source>
</evidence>
<dbReference type="InterPro" id="IPR013022">
    <property type="entry name" value="Xyl_isomerase-like_TIM-brl"/>
</dbReference>
<comment type="caution">
    <text evidence="3">The sequence shown here is derived from an EMBL/GenBank/DDBJ whole genome shotgun (WGS) entry which is preliminary data.</text>
</comment>
<keyword evidence="3" id="KW-0413">Isomerase</keyword>
<dbReference type="Proteomes" id="UP000807371">
    <property type="component" value="Unassembled WGS sequence"/>
</dbReference>
<protein>
    <submittedName>
        <fullName evidence="3">Sugar phosphate isomerase/epimerase</fullName>
    </submittedName>
</protein>
<feature type="domain" description="Xylose isomerase-like TIM barrel" evidence="2">
    <location>
        <begin position="43"/>
        <end position="270"/>
    </location>
</feature>
<feature type="compositionally biased region" description="Gly residues" evidence="1">
    <location>
        <begin position="320"/>
        <end position="334"/>
    </location>
</feature>
<accession>A0ABS0NIA4</accession>
<dbReference type="InterPro" id="IPR050312">
    <property type="entry name" value="IolE/XylAMocC-like"/>
</dbReference>
<proteinExistence type="predicted"/>
<organism evidence="3 4">
    <name type="scientific">Streptomyces pactum</name>
    <dbReference type="NCBI Taxonomy" id="68249"/>
    <lineage>
        <taxon>Bacteria</taxon>
        <taxon>Bacillati</taxon>
        <taxon>Actinomycetota</taxon>
        <taxon>Actinomycetes</taxon>
        <taxon>Kitasatosporales</taxon>
        <taxon>Streptomycetaceae</taxon>
        <taxon>Streptomyces</taxon>
    </lineage>
</organism>
<feature type="region of interest" description="Disordered" evidence="1">
    <location>
        <begin position="306"/>
        <end position="359"/>
    </location>
</feature>
<name>A0ABS0NIA4_9ACTN</name>